<evidence type="ECO:0000313" key="2">
    <source>
        <dbReference type="EMBL" id="SHM94020.1"/>
    </source>
</evidence>
<dbReference type="CDD" id="cd12108">
    <property type="entry name" value="Hr-like"/>
    <property type="match status" value="1"/>
</dbReference>
<gene>
    <name evidence="2" type="ORF">SAMN05443668_102247</name>
</gene>
<reference evidence="2 3" key="1">
    <citation type="submission" date="2016-11" db="EMBL/GenBank/DDBJ databases">
        <authorList>
            <person name="Jaros S."/>
            <person name="Januszkiewicz K."/>
            <person name="Wedrychowicz H."/>
        </authorList>
    </citation>
    <scope>NUCLEOTIDE SEQUENCE [LARGE SCALE GENOMIC DNA]</scope>
    <source>
        <strain evidence="2 3">DSM 46144</strain>
    </source>
</reference>
<dbReference type="Proteomes" id="UP000184440">
    <property type="component" value="Unassembled WGS sequence"/>
</dbReference>
<dbReference type="EMBL" id="FRCS01000002">
    <property type="protein sequence ID" value="SHM94020.1"/>
    <property type="molecule type" value="Genomic_DNA"/>
</dbReference>
<protein>
    <submittedName>
        <fullName evidence="2">Hemerythrin HHE cation binding domain-containing protein</fullName>
    </submittedName>
</protein>
<evidence type="ECO:0000313" key="3">
    <source>
        <dbReference type="Proteomes" id="UP000184440"/>
    </source>
</evidence>
<dbReference type="Gene3D" id="1.20.120.520">
    <property type="entry name" value="nmb1532 protein domain like"/>
    <property type="match status" value="1"/>
</dbReference>
<organism evidence="2 3">
    <name type="scientific">Cryptosporangium aurantiacum</name>
    <dbReference type="NCBI Taxonomy" id="134849"/>
    <lineage>
        <taxon>Bacteria</taxon>
        <taxon>Bacillati</taxon>
        <taxon>Actinomycetota</taxon>
        <taxon>Actinomycetes</taxon>
        <taxon>Cryptosporangiales</taxon>
        <taxon>Cryptosporangiaceae</taxon>
        <taxon>Cryptosporangium</taxon>
    </lineage>
</organism>
<proteinExistence type="predicted"/>
<dbReference type="AlphaFoldDB" id="A0A1M7MSG2"/>
<dbReference type="RefSeq" id="WP_073253645.1">
    <property type="nucleotide sequence ID" value="NZ_FRCS01000002.1"/>
</dbReference>
<feature type="domain" description="Hemerythrin-like" evidence="1">
    <location>
        <begin position="14"/>
        <end position="145"/>
    </location>
</feature>
<sequence>MSTKPDLLGIGLIHRAMRGDVRALAATAATFAEGRERCTPRRARFLRAHLDEVCDAIHHHHRAEDDVLWPALERSAGGAVELAGLTADHAELDPVLDRIRAAAEGFAVAPNDLAAAGAVARELADLRDLLDEHIEEEERTVFPAIIRYLSVAEWKDVEAEVRKGGGKPSFVLPWVLRYVGEDELAALRREAGPALVVMNTLLGGRYRRRARVIFG</sequence>
<dbReference type="InterPro" id="IPR012312">
    <property type="entry name" value="Hemerythrin-like"/>
</dbReference>
<dbReference type="Pfam" id="PF01814">
    <property type="entry name" value="Hemerythrin"/>
    <property type="match status" value="1"/>
</dbReference>
<dbReference type="PANTHER" id="PTHR39966">
    <property type="entry name" value="BLL2471 PROTEIN-RELATED"/>
    <property type="match status" value="1"/>
</dbReference>
<dbReference type="PANTHER" id="PTHR39966:SF1">
    <property type="entry name" value="HEMERYTHRIN-LIKE DOMAIN-CONTAINING PROTEIN"/>
    <property type="match status" value="1"/>
</dbReference>
<name>A0A1M7MSG2_9ACTN</name>
<accession>A0A1M7MSG2</accession>
<dbReference type="OrthoDB" id="5197650at2"/>
<evidence type="ECO:0000259" key="1">
    <source>
        <dbReference type="Pfam" id="PF01814"/>
    </source>
</evidence>
<dbReference type="STRING" id="134849.SAMN05443668_102247"/>
<keyword evidence="3" id="KW-1185">Reference proteome</keyword>
<dbReference type="GO" id="GO:0005886">
    <property type="term" value="C:plasma membrane"/>
    <property type="evidence" value="ECO:0007669"/>
    <property type="project" value="TreeGrafter"/>
</dbReference>